<dbReference type="GO" id="GO:0004165">
    <property type="term" value="F:delta(3)-delta(2)-enoyl-CoA isomerase activity"/>
    <property type="evidence" value="ECO:0007669"/>
    <property type="project" value="UniProtKB-ARBA"/>
</dbReference>
<evidence type="ECO:0000256" key="3">
    <source>
        <dbReference type="ARBA" id="ARBA00023235"/>
    </source>
</evidence>
<dbReference type="PANTHER" id="PTHR43684:SF1">
    <property type="entry name" value="ENOYL-COA DELTA ISOMERASE 2"/>
    <property type="match status" value="1"/>
</dbReference>
<dbReference type="EMBL" id="OC919929">
    <property type="protein sequence ID" value="CAD7652046.1"/>
    <property type="molecule type" value="Genomic_DNA"/>
</dbReference>
<dbReference type="PANTHER" id="PTHR43684">
    <property type="match status" value="1"/>
</dbReference>
<dbReference type="OrthoDB" id="409763at2759"/>
<dbReference type="Pfam" id="PF00378">
    <property type="entry name" value="ECH_1"/>
    <property type="match status" value="1"/>
</dbReference>
<evidence type="ECO:0000313" key="5">
    <source>
        <dbReference type="Proteomes" id="UP000728032"/>
    </source>
</evidence>
<dbReference type="InterPro" id="IPR001753">
    <property type="entry name" value="Enoyl-CoA_hydra/iso"/>
</dbReference>
<accession>A0A7R9M210</accession>
<evidence type="ECO:0000256" key="1">
    <source>
        <dbReference type="ARBA" id="ARBA00004275"/>
    </source>
</evidence>
<evidence type="ECO:0008006" key="6">
    <source>
        <dbReference type="Google" id="ProtNLM"/>
    </source>
</evidence>
<dbReference type="Gene3D" id="1.10.12.10">
    <property type="entry name" value="Lyase 2-enoyl-coa Hydratase, Chain A, domain 2"/>
    <property type="match status" value="1"/>
</dbReference>
<feature type="non-terminal residue" evidence="4">
    <location>
        <position position="1"/>
    </location>
</feature>
<comment type="subcellular location">
    <subcellularLocation>
        <location evidence="1">Peroxisome</location>
    </subcellularLocation>
</comment>
<keyword evidence="3" id="KW-0413">Isomerase</keyword>
<protein>
    <recommendedName>
        <fullName evidence="6">Enoyl-CoA delta isomerase 2, mitochondrial</fullName>
    </recommendedName>
</protein>
<dbReference type="FunFam" id="3.90.226.10:FF:000084">
    <property type="entry name" value="Enoyl-CoA delta isomerase 2, mitochondrial"/>
    <property type="match status" value="1"/>
</dbReference>
<sequence length="280" mass="31081">MMTGGNTNNYNNSKASDDNNVILIENKQGVCVITLNRANKHNAFNLPMYTGLIQALKNADNDDNIKLAIITGNGEYFSTGNDLAITEGHGDLATGADKYAQLLQSFVAAFIDFRKPLIGAVNGPAIGIGATILALMDAIWASDSAYFYTPFTALGQSPEACSSHTFPAIMGTIRANEMLMFNHKMGAQEALEYGFVSRVVPKQEFRERVEEWVFGAKGLLNISYPKSMQTTKQLLRSATKRRILREINGEECRVLRERWFSDECLQGLQKFFTRKLSSKL</sequence>
<dbReference type="CDD" id="cd06558">
    <property type="entry name" value="crotonase-like"/>
    <property type="match status" value="1"/>
</dbReference>
<dbReference type="Gene3D" id="3.90.226.10">
    <property type="entry name" value="2-enoyl-CoA Hydratase, Chain A, domain 1"/>
    <property type="match status" value="1"/>
</dbReference>
<dbReference type="EMBL" id="CAJPVJ010005104">
    <property type="protein sequence ID" value="CAG2169233.1"/>
    <property type="molecule type" value="Genomic_DNA"/>
</dbReference>
<evidence type="ECO:0000256" key="2">
    <source>
        <dbReference type="ARBA" id="ARBA00023140"/>
    </source>
</evidence>
<dbReference type="AlphaFoldDB" id="A0A7R9M210"/>
<proteinExistence type="predicted"/>
<dbReference type="InterPro" id="IPR014748">
    <property type="entry name" value="Enoyl-CoA_hydra_C"/>
</dbReference>
<dbReference type="Proteomes" id="UP000728032">
    <property type="component" value="Unassembled WGS sequence"/>
</dbReference>
<dbReference type="InterPro" id="IPR029045">
    <property type="entry name" value="ClpP/crotonase-like_dom_sf"/>
</dbReference>
<dbReference type="SUPFAM" id="SSF52096">
    <property type="entry name" value="ClpP/crotonase"/>
    <property type="match status" value="1"/>
</dbReference>
<dbReference type="InterPro" id="IPR051053">
    <property type="entry name" value="ECH/Chromodomain_protein"/>
</dbReference>
<evidence type="ECO:0000313" key="4">
    <source>
        <dbReference type="EMBL" id="CAD7652046.1"/>
    </source>
</evidence>
<gene>
    <name evidence="4" type="ORF">ONB1V03_LOCUS8713</name>
</gene>
<keyword evidence="2" id="KW-0576">Peroxisome</keyword>
<dbReference type="GO" id="GO:0005777">
    <property type="term" value="C:peroxisome"/>
    <property type="evidence" value="ECO:0007669"/>
    <property type="project" value="UniProtKB-SubCell"/>
</dbReference>
<name>A0A7R9M210_9ACAR</name>
<keyword evidence="5" id="KW-1185">Reference proteome</keyword>
<organism evidence="4">
    <name type="scientific">Oppiella nova</name>
    <dbReference type="NCBI Taxonomy" id="334625"/>
    <lineage>
        <taxon>Eukaryota</taxon>
        <taxon>Metazoa</taxon>
        <taxon>Ecdysozoa</taxon>
        <taxon>Arthropoda</taxon>
        <taxon>Chelicerata</taxon>
        <taxon>Arachnida</taxon>
        <taxon>Acari</taxon>
        <taxon>Acariformes</taxon>
        <taxon>Sarcoptiformes</taxon>
        <taxon>Oribatida</taxon>
        <taxon>Brachypylina</taxon>
        <taxon>Oppioidea</taxon>
        <taxon>Oppiidae</taxon>
        <taxon>Oppiella</taxon>
    </lineage>
</organism>
<reference evidence="4" key="1">
    <citation type="submission" date="2020-11" db="EMBL/GenBank/DDBJ databases">
        <authorList>
            <person name="Tran Van P."/>
        </authorList>
    </citation>
    <scope>NUCLEOTIDE SEQUENCE</scope>
</reference>